<evidence type="ECO:0000259" key="2">
    <source>
        <dbReference type="Pfam" id="PF01266"/>
    </source>
</evidence>
<dbReference type="Gene3D" id="3.50.50.60">
    <property type="entry name" value="FAD/NAD(P)-binding domain"/>
    <property type="match status" value="2"/>
</dbReference>
<keyword evidence="4" id="KW-1185">Reference proteome</keyword>
<organism evidence="3 4">
    <name type="scientific">Sinorhizobium numidicum</name>
    <dbReference type="NCBI Taxonomy" id="680248"/>
    <lineage>
        <taxon>Bacteria</taxon>
        <taxon>Pseudomonadati</taxon>
        <taxon>Pseudomonadota</taxon>
        <taxon>Alphaproteobacteria</taxon>
        <taxon>Hyphomicrobiales</taxon>
        <taxon>Rhizobiaceae</taxon>
        <taxon>Sinorhizobium/Ensifer group</taxon>
        <taxon>Sinorhizobium</taxon>
    </lineage>
</organism>
<dbReference type="SUPFAM" id="SSF54373">
    <property type="entry name" value="FAD-linked reductases, C-terminal domain"/>
    <property type="match status" value="1"/>
</dbReference>
<protein>
    <submittedName>
        <fullName evidence="3">FAD-binding oxidoreductase</fullName>
    </submittedName>
</protein>
<dbReference type="PANTHER" id="PTHR13847">
    <property type="entry name" value="SARCOSINE DEHYDROGENASE-RELATED"/>
    <property type="match status" value="1"/>
</dbReference>
<dbReference type="Gene3D" id="3.30.9.10">
    <property type="entry name" value="D-Amino Acid Oxidase, subunit A, domain 2"/>
    <property type="match status" value="1"/>
</dbReference>
<accession>A0ABY8CU88</accession>
<evidence type="ECO:0000313" key="4">
    <source>
        <dbReference type="Proteomes" id="UP001235547"/>
    </source>
</evidence>
<evidence type="ECO:0000256" key="1">
    <source>
        <dbReference type="ARBA" id="ARBA00023002"/>
    </source>
</evidence>
<reference evidence="3 4" key="1">
    <citation type="submission" date="2023-03" db="EMBL/GenBank/DDBJ databases">
        <authorList>
            <person name="Kaur S."/>
            <person name="Espinosa-Saiz D."/>
            <person name="Velazquez E."/>
            <person name="Menendez E."/>
            <person name="diCenzo G.C."/>
        </authorList>
    </citation>
    <scope>NUCLEOTIDE SEQUENCE [LARGE SCALE GENOMIC DNA]</scope>
    <source>
        <strain evidence="3 4">LMG 27395</strain>
    </source>
</reference>
<feature type="domain" description="FAD dependent oxidoreductase" evidence="2">
    <location>
        <begin position="4"/>
        <end position="396"/>
    </location>
</feature>
<dbReference type="PANTHER" id="PTHR13847:SF289">
    <property type="entry name" value="GLYCINE OXIDASE"/>
    <property type="match status" value="1"/>
</dbReference>
<keyword evidence="1" id="KW-0560">Oxidoreductase</keyword>
<dbReference type="Pfam" id="PF01266">
    <property type="entry name" value="DAO"/>
    <property type="match status" value="1"/>
</dbReference>
<proteinExistence type="predicted"/>
<gene>
    <name evidence="3" type="ORF">PYH38_000206</name>
</gene>
<dbReference type="InterPro" id="IPR006076">
    <property type="entry name" value="FAD-dep_OxRdtase"/>
</dbReference>
<dbReference type="SUPFAM" id="SSF51905">
    <property type="entry name" value="FAD/NAD(P)-binding domain"/>
    <property type="match status" value="1"/>
</dbReference>
<name>A0ABY8CU88_9HYPH</name>
<dbReference type="Proteomes" id="UP001235547">
    <property type="component" value="Chromosome 2"/>
</dbReference>
<dbReference type="InterPro" id="IPR036188">
    <property type="entry name" value="FAD/NAD-bd_sf"/>
</dbReference>
<dbReference type="RefSeq" id="WP_280731613.1">
    <property type="nucleotide sequence ID" value="NZ_CP120367.1"/>
</dbReference>
<evidence type="ECO:0000313" key="3">
    <source>
        <dbReference type="EMBL" id="WEX80890.1"/>
    </source>
</evidence>
<dbReference type="EMBL" id="CP120370">
    <property type="protein sequence ID" value="WEX80890.1"/>
    <property type="molecule type" value="Genomic_DNA"/>
</dbReference>
<sequence length="418" mass="44887">MTGKVIVLGAGIVGASTALRLADAGWNVTLCDGGRPGGEGAASYGNGGWISPASIIPMSVPGIWRKLPGYLLDRSGPLTIDWASIPRLAPWLFRFLLAGATEARVTRTARHLNSLLHDAPARHLALAQRIGQQQLVIQKGLLYAYPDRAAFEAESLSWRLRRENGVAFEEWDESELRRQLPALGPNHRFGAYVTKGAHCINTGAYVAGIVEAAIKAGVRFVQRGAYSILTTPTPRVVLDGGDSLAADYIIVAAGIHSGRLMRGLGIKIPLESERGYHVTITSDEVPFDIPVMPSTGKMANTPTEMGLRLSGQVELASVDKAPNWRRAEVLQSHALASYPYLANESQSELKLWMGHRPSTPDGLPVIGPLRQYPGIVTAFGHGHVGLASGPKTADLVLHALDGRQPEREGAFLPARFGC</sequence>